<sequence length="49" mass="5553">MLLSYINFPQNIKVIADGTYRASGRDYLVYKISYLVFAHGALLLTRAES</sequence>
<dbReference type="EMBL" id="FCNL01000010">
    <property type="protein sequence ID" value="CVI15145.1"/>
    <property type="molecule type" value="Genomic_DNA"/>
</dbReference>
<accession>A0A822UYC7</accession>
<name>A0A822UYC7_AGRTU</name>
<organism evidence="1 2">
    <name type="scientific">Agrobacterium tumefaciens str. B6</name>
    <dbReference type="NCBI Taxonomy" id="1183423"/>
    <lineage>
        <taxon>Bacteria</taxon>
        <taxon>Pseudomonadati</taxon>
        <taxon>Pseudomonadota</taxon>
        <taxon>Alphaproteobacteria</taxon>
        <taxon>Hyphomicrobiales</taxon>
        <taxon>Rhizobiaceae</taxon>
        <taxon>Rhizobium/Agrobacterium group</taxon>
        <taxon>Agrobacterium</taxon>
        <taxon>Agrobacterium tumefaciens complex</taxon>
    </lineage>
</organism>
<dbReference type="AlphaFoldDB" id="A0A822UYC7"/>
<evidence type="ECO:0000313" key="2">
    <source>
        <dbReference type="Proteomes" id="UP000192074"/>
    </source>
</evidence>
<dbReference type="Proteomes" id="UP000192074">
    <property type="component" value="Unassembled WGS sequence"/>
</dbReference>
<evidence type="ECO:0000313" key="1">
    <source>
        <dbReference type="EMBL" id="CVI15145.1"/>
    </source>
</evidence>
<protein>
    <submittedName>
        <fullName evidence="1">Uncharacterized protein</fullName>
    </submittedName>
</protein>
<reference evidence="1 2" key="1">
    <citation type="submission" date="2016-01" db="EMBL/GenBank/DDBJ databases">
        <authorList>
            <person name="Regsiter A."/>
            <person name="william w."/>
        </authorList>
    </citation>
    <scope>NUCLEOTIDE SEQUENCE [LARGE SCALE GENOMIC DNA]</scope>
    <source>
        <strain evidence="1 2">B6</strain>
    </source>
</reference>
<comment type="caution">
    <text evidence="1">The sequence shown here is derived from an EMBL/GenBank/DDBJ whole genome shotgun (WGS) entry which is preliminary data.</text>
</comment>
<gene>
    <name evidence="1" type="ORF">AGR4A_Cc180030</name>
</gene>
<proteinExistence type="predicted"/>